<keyword evidence="2" id="KW-0812">Transmembrane</keyword>
<keyword evidence="3 6" id="KW-0732">Signal</keyword>
<keyword evidence="9" id="KW-1185">Reference proteome</keyword>
<dbReference type="InterPro" id="IPR026444">
    <property type="entry name" value="Secre_tail"/>
</dbReference>
<evidence type="ECO:0000313" key="8">
    <source>
        <dbReference type="EMBL" id="RMA56807.1"/>
    </source>
</evidence>
<dbReference type="Proteomes" id="UP000271339">
    <property type="component" value="Unassembled WGS sequence"/>
</dbReference>
<keyword evidence="4" id="KW-1133">Transmembrane helix</keyword>
<evidence type="ECO:0000256" key="6">
    <source>
        <dbReference type="SAM" id="SignalP"/>
    </source>
</evidence>
<evidence type="ECO:0000256" key="4">
    <source>
        <dbReference type="ARBA" id="ARBA00022989"/>
    </source>
</evidence>
<keyword evidence="5" id="KW-0472">Membrane</keyword>
<protein>
    <submittedName>
        <fullName evidence="8">Putative secreted protein (Por secretion system target)</fullName>
    </submittedName>
</protein>
<dbReference type="OrthoDB" id="9816120at2"/>
<dbReference type="AlphaFoldDB" id="A0A3L9YBE0"/>
<evidence type="ECO:0000256" key="1">
    <source>
        <dbReference type="ARBA" id="ARBA00004167"/>
    </source>
</evidence>
<dbReference type="Gene3D" id="2.60.120.380">
    <property type="match status" value="1"/>
</dbReference>
<accession>A0A3L9YBE0</accession>
<feature type="domain" description="Secretion system C-terminal sorting" evidence="7">
    <location>
        <begin position="512"/>
        <end position="585"/>
    </location>
</feature>
<dbReference type="Pfam" id="PF18962">
    <property type="entry name" value="Por_Secre_tail"/>
    <property type="match status" value="1"/>
</dbReference>
<evidence type="ECO:0000256" key="2">
    <source>
        <dbReference type="ARBA" id="ARBA00022692"/>
    </source>
</evidence>
<dbReference type="Pfam" id="PF13517">
    <property type="entry name" value="FG-GAP_3"/>
    <property type="match status" value="1"/>
</dbReference>
<dbReference type="NCBIfam" id="TIGR04183">
    <property type="entry name" value="Por_Secre_tail"/>
    <property type="match status" value="1"/>
</dbReference>
<gene>
    <name evidence="8" type="ORF">BXY75_3327</name>
</gene>
<dbReference type="PANTHER" id="PTHR21419:SF23">
    <property type="entry name" value="PROTEIN DEFECTIVE IN EXINE FORMATION 1"/>
    <property type="match status" value="1"/>
</dbReference>
<proteinExistence type="predicted"/>
<evidence type="ECO:0000313" key="9">
    <source>
        <dbReference type="Proteomes" id="UP000271339"/>
    </source>
</evidence>
<dbReference type="InterPro" id="IPR045232">
    <property type="entry name" value="FAM234"/>
</dbReference>
<reference evidence="8 9" key="1">
    <citation type="submission" date="2018-10" db="EMBL/GenBank/DDBJ databases">
        <title>Genomic Encyclopedia of Archaeal and Bacterial Type Strains, Phase II (KMG-II): from individual species to whole genera.</title>
        <authorList>
            <person name="Goeker M."/>
        </authorList>
    </citation>
    <scope>NUCLEOTIDE SEQUENCE [LARGE SCALE GENOMIC DNA]</scope>
    <source>
        <strain evidence="8 9">DSM 23424</strain>
    </source>
</reference>
<evidence type="ECO:0000259" key="7">
    <source>
        <dbReference type="Pfam" id="PF18962"/>
    </source>
</evidence>
<feature type="chain" id="PRO_5018273957" evidence="6">
    <location>
        <begin position="22"/>
        <end position="587"/>
    </location>
</feature>
<feature type="signal peptide" evidence="6">
    <location>
        <begin position="1"/>
        <end position="21"/>
    </location>
</feature>
<comment type="caution">
    <text evidence="8">The sequence shown here is derived from an EMBL/GenBank/DDBJ whole genome shotgun (WGS) entry which is preliminary data.</text>
</comment>
<dbReference type="GO" id="GO:0016020">
    <property type="term" value="C:membrane"/>
    <property type="evidence" value="ECO:0007669"/>
    <property type="project" value="UniProtKB-SubCell"/>
</dbReference>
<dbReference type="SUPFAM" id="SSF69318">
    <property type="entry name" value="Integrin alpha N-terminal domain"/>
    <property type="match status" value="2"/>
</dbReference>
<evidence type="ECO:0000256" key="3">
    <source>
        <dbReference type="ARBA" id="ARBA00022729"/>
    </source>
</evidence>
<dbReference type="EMBL" id="REFC01000016">
    <property type="protein sequence ID" value="RMA56807.1"/>
    <property type="molecule type" value="Genomic_DNA"/>
</dbReference>
<dbReference type="RefSeq" id="WP_121908840.1">
    <property type="nucleotide sequence ID" value="NZ_REFC01000016.1"/>
</dbReference>
<comment type="subcellular location">
    <subcellularLocation>
        <location evidence="1">Membrane</location>
        <topology evidence="1">Single-pass membrane protein</topology>
    </subcellularLocation>
</comment>
<dbReference type="InterPro" id="IPR013517">
    <property type="entry name" value="FG-GAP"/>
</dbReference>
<dbReference type="Gene3D" id="2.130.10.130">
    <property type="entry name" value="Integrin alpha, N-terminal"/>
    <property type="match status" value="1"/>
</dbReference>
<dbReference type="InterPro" id="IPR028994">
    <property type="entry name" value="Integrin_alpha_N"/>
</dbReference>
<organism evidence="8 9">
    <name type="scientific">Ulvibacter antarcticus</name>
    <dbReference type="NCBI Taxonomy" id="442714"/>
    <lineage>
        <taxon>Bacteria</taxon>
        <taxon>Pseudomonadati</taxon>
        <taxon>Bacteroidota</taxon>
        <taxon>Flavobacteriia</taxon>
        <taxon>Flavobacteriales</taxon>
        <taxon>Flavobacteriaceae</taxon>
        <taxon>Ulvibacter</taxon>
    </lineage>
</organism>
<dbReference type="PANTHER" id="PTHR21419">
    <property type="match status" value="1"/>
</dbReference>
<evidence type="ECO:0000256" key="5">
    <source>
        <dbReference type="ARBA" id="ARBA00023136"/>
    </source>
</evidence>
<sequence length="587" mass="63210">MQRSIRLHFIAILLISLTVSAQNNTAKKASLAPDGTIMVENIILPEELSNLNPLQQPITELFSFSRPANPQIKNSRGVTLADLDIDGFDEIIFGIDTELYALKGDGSILWQKTVLGPILLPPTVVDMDNDGDMEVIVNTGYPTTVGRIYALDHVGNDLPGWPLNFNDKWMINAPAVSDLDDNGTLDIITCERTGSTEGYVHALNLDGTPINANWPVQFNATPAFTPSIGDIDNDGNKDVVIATSSTGMYAYDSNGTLLTGFPVVDSNVKYSYQSPILVDLDNDDTLEIVGSNHGDAAGFYVMEHDATYRAGWPIATAGWTYSPATVADVDNNGTYELFLADRNTSGNGDPLDVIYGLAPDGSNLPDFPINKYGGNEGVISIADINNDGVMDIIFGSVITDASDVGYLHAYSLDGSGEIAGFPLRPDGFTFLNGAVVGDIDGDGMMDLTVNSYTLTFGTGTDMAFVTSYNLDVPYDASKILRNGYKGSNFRDGLVTEPVAGVNEFNAGIKVTINPNPSDGNLTLSLPLNLNDATLKVYSVDGKEVFSEATNIVENETLQYNLTSLKSGIYFVHISSGNKNYTAKWIRE</sequence>
<name>A0A3L9YBE0_9FLAO</name>